<evidence type="ECO:0000259" key="3">
    <source>
        <dbReference type="SMART" id="SM00939"/>
    </source>
</evidence>
<dbReference type="KEGG" id="tsa:AciPR4_0783"/>
<evidence type="ECO:0000313" key="4">
    <source>
        <dbReference type="EMBL" id="ADV81616.1"/>
    </source>
</evidence>
<dbReference type="Pfam" id="PF02129">
    <property type="entry name" value="Peptidase_S15"/>
    <property type="match status" value="1"/>
</dbReference>
<dbReference type="SMART" id="SM00939">
    <property type="entry name" value="PepX_C"/>
    <property type="match status" value="1"/>
</dbReference>
<dbReference type="InterPro" id="IPR000383">
    <property type="entry name" value="Xaa-Pro-like_dom"/>
</dbReference>
<accession>E8V6F1</accession>
<dbReference type="InterPro" id="IPR050261">
    <property type="entry name" value="FrsA_esterase"/>
</dbReference>
<dbReference type="SUPFAM" id="SSF53474">
    <property type="entry name" value="alpha/beta-Hydrolases"/>
    <property type="match status" value="1"/>
</dbReference>
<dbReference type="InterPro" id="IPR005674">
    <property type="entry name" value="CocE/Ser_esterase"/>
</dbReference>
<dbReference type="PANTHER" id="PTHR22946">
    <property type="entry name" value="DIENELACTONE HYDROLASE DOMAIN-CONTAINING PROTEIN-RELATED"/>
    <property type="match status" value="1"/>
</dbReference>
<protein>
    <submittedName>
        <fullName evidence="4">Hydrolase CocE/NonD family protein</fullName>
    </submittedName>
</protein>
<dbReference type="HOGENOM" id="CLU_015590_5_0_0"/>
<sequence>MRQRWIGTAVALMLGVAAFLPSAMGGQAPHHPHATAESRPLDAFVGLYKENSDPDVVLSISREGDSLFVESARMARFQMHAEGKDHFATTSTKYEFIRDPSGAVTAVSVTGGRRGTELTTELYTRTTNVAETLNHFRNYTRTEVMMPVRDGVRLHAVVLRPEGSEHSGEPLPIFLQRTCYGTEGSNSATVNMTKPELAQSGYIFVFADIRGRYESEGQFVMNRPIVHVYGNRTDPKLVDESSDAYDSVDWLVKNLPNNNGRVGVWGVSYPGFLAMMAGMDHHPAVKAVSPQAPMTDVWMGDDFFHNGAFRETYGFDYTQRMERSKRDVPVSMDEDMYAYFLRYGNFENAAKAADAQNLPTAKRFVAEPAYTKFWQEMAVQPKLTSIEVPVLEVGGWFDQEDMFGTQAEYAALRPHDTKKDPEHSVYMVLGPWSHGGWAGSARRLGALEFGSATGEEYRKRYEVTFFEKFLKDRTGFDLKDTATFRTGVNQWERYDVWPPKVGFHPAKLYLGVRHSLSFDAPTGGDVRDHANYVADPSNPIPYRERPIQSTYGSGSKWRPWLSGDQGFLKDRKDLTNFTSDAMDKDTTITGDIVAHLFASTSGSDADWVVKLIDVYPDDAPGGMAGYQTMVVEEIFRGRYWKTFEAATPIEPNKVKEYTWSLHGADHTFLKGHRMMVQVQSSWFPLYDRNPQTFVPNIMTAPMDAYTPQTQTVYFSKKHPSHLDVLLPDTEK</sequence>
<evidence type="ECO:0000313" key="5">
    <source>
        <dbReference type="Proteomes" id="UP000006844"/>
    </source>
</evidence>
<keyword evidence="5" id="KW-1185">Reference proteome</keyword>
<dbReference type="Proteomes" id="UP000006844">
    <property type="component" value="Chromosome"/>
</dbReference>
<name>E8V6F1_TERSS</name>
<dbReference type="InterPro" id="IPR013736">
    <property type="entry name" value="Xaa-Pro_dipept_C"/>
</dbReference>
<dbReference type="AlphaFoldDB" id="E8V6F1"/>
<gene>
    <name evidence="4" type="ordered locus">AciPR4_0783</name>
</gene>
<dbReference type="PANTHER" id="PTHR22946:SF9">
    <property type="entry name" value="POLYKETIDE TRANSFERASE AF380"/>
    <property type="match status" value="1"/>
</dbReference>
<organism evidence="4 5">
    <name type="scientific">Terriglobus saanensis (strain ATCC BAA-1853 / DSM 23119 / SP1PR4)</name>
    <dbReference type="NCBI Taxonomy" id="401053"/>
    <lineage>
        <taxon>Bacteria</taxon>
        <taxon>Pseudomonadati</taxon>
        <taxon>Acidobacteriota</taxon>
        <taxon>Terriglobia</taxon>
        <taxon>Terriglobales</taxon>
        <taxon>Acidobacteriaceae</taxon>
        <taxon>Terriglobus</taxon>
    </lineage>
</organism>
<dbReference type="GO" id="GO:0008239">
    <property type="term" value="F:dipeptidyl-peptidase activity"/>
    <property type="evidence" value="ECO:0007669"/>
    <property type="project" value="InterPro"/>
</dbReference>
<dbReference type="InterPro" id="IPR029058">
    <property type="entry name" value="AB_hydrolase_fold"/>
</dbReference>
<feature type="signal peptide" evidence="2">
    <location>
        <begin position="1"/>
        <end position="23"/>
    </location>
</feature>
<dbReference type="Gene3D" id="1.10.3020.10">
    <property type="entry name" value="alpha-amino acid ester hydrolase ( Helical cap domain)"/>
    <property type="match status" value="1"/>
</dbReference>
<reference evidence="4 5" key="1">
    <citation type="journal article" date="2012" name="Stand. Genomic Sci.">
        <title>Complete genome sequence of Terriglobus saanensis type strain SP1PR4(T), an Acidobacteria from tundra soil.</title>
        <authorList>
            <person name="Rawat S.R."/>
            <person name="Mannisto M.K."/>
            <person name="Starovoytov V."/>
            <person name="Goodwin L."/>
            <person name="Nolan M."/>
            <person name="Hauser L."/>
            <person name="Land M."/>
            <person name="Davenport K.W."/>
            <person name="Woyke T."/>
            <person name="Haggblom M.M."/>
        </authorList>
    </citation>
    <scope>NUCLEOTIDE SEQUENCE</scope>
    <source>
        <strain evidence="5">ATCC BAA-1853 / DSM 23119 / SP1PR4</strain>
    </source>
</reference>
<dbReference type="EMBL" id="CP002467">
    <property type="protein sequence ID" value="ADV81616.1"/>
    <property type="molecule type" value="Genomic_DNA"/>
</dbReference>
<dbReference type="Gene3D" id="2.60.120.260">
    <property type="entry name" value="Galactose-binding domain-like"/>
    <property type="match status" value="1"/>
</dbReference>
<dbReference type="RefSeq" id="WP_013567349.1">
    <property type="nucleotide sequence ID" value="NC_014963.1"/>
</dbReference>
<dbReference type="Gene3D" id="3.40.50.1820">
    <property type="entry name" value="alpha/beta hydrolase"/>
    <property type="match status" value="1"/>
</dbReference>
<dbReference type="GO" id="GO:0052689">
    <property type="term" value="F:carboxylic ester hydrolase activity"/>
    <property type="evidence" value="ECO:0007669"/>
    <property type="project" value="UniProtKB-ARBA"/>
</dbReference>
<evidence type="ECO:0000256" key="2">
    <source>
        <dbReference type="SAM" id="SignalP"/>
    </source>
</evidence>
<dbReference type="NCBIfam" id="TIGR00976">
    <property type="entry name" value="CocE_NonD"/>
    <property type="match status" value="1"/>
</dbReference>
<feature type="domain" description="Xaa-Pro dipeptidyl-peptidase C-terminal" evidence="3">
    <location>
        <begin position="463"/>
        <end position="723"/>
    </location>
</feature>
<dbReference type="InterPro" id="IPR008979">
    <property type="entry name" value="Galactose-bd-like_sf"/>
</dbReference>
<proteinExistence type="predicted"/>
<keyword evidence="2" id="KW-0732">Signal</keyword>
<evidence type="ECO:0000256" key="1">
    <source>
        <dbReference type="ARBA" id="ARBA00022801"/>
    </source>
</evidence>
<dbReference type="SUPFAM" id="SSF49785">
    <property type="entry name" value="Galactose-binding domain-like"/>
    <property type="match status" value="1"/>
</dbReference>
<dbReference type="STRING" id="401053.AciPR4_0783"/>
<dbReference type="eggNOG" id="COG2936">
    <property type="taxonomic scope" value="Bacteria"/>
</dbReference>
<keyword evidence="1 4" id="KW-0378">Hydrolase</keyword>
<feature type="chain" id="PRO_5003233105" evidence="2">
    <location>
        <begin position="24"/>
        <end position="731"/>
    </location>
</feature>
<dbReference type="Pfam" id="PF08530">
    <property type="entry name" value="PepX_C"/>
    <property type="match status" value="1"/>
</dbReference>